<dbReference type="Pfam" id="PF21787">
    <property type="entry name" value="TNP-like_RNaseH_N"/>
    <property type="match status" value="1"/>
</dbReference>
<dbReference type="InterPro" id="IPR048366">
    <property type="entry name" value="TNP-like_GBD"/>
</dbReference>
<dbReference type="EMBL" id="JBHFQA010000017">
    <property type="protein sequence ID" value="KAL2085045.1"/>
    <property type="molecule type" value="Genomic_DNA"/>
</dbReference>
<organism evidence="5 6">
    <name type="scientific">Coilia grayii</name>
    <name type="common">Gray's grenadier anchovy</name>
    <dbReference type="NCBI Taxonomy" id="363190"/>
    <lineage>
        <taxon>Eukaryota</taxon>
        <taxon>Metazoa</taxon>
        <taxon>Chordata</taxon>
        <taxon>Craniata</taxon>
        <taxon>Vertebrata</taxon>
        <taxon>Euteleostomi</taxon>
        <taxon>Actinopterygii</taxon>
        <taxon>Neopterygii</taxon>
        <taxon>Teleostei</taxon>
        <taxon>Clupei</taxon>
        <taxon>Clupeiformes</taxon>
        <taxon>Clupeoidei</taxon>
        <taxon>Engraulidae</taxon>
        <taxon>Coilinae</taxon>
        <taxon>Coilia</taxon>
    </lineage>
</organism>
<name>A0ABD1JEP0_9TELE</name>
<proteinExistence type="predicted"/>
<feature type="domain" description="Transposable element P transposase-like RNase H" evidence="2">
    <location>
        <begin position="350"/>
        <end position="482"/>
    </location>
</feature>
<dbReference type="InterPro" id="IPR021896">
    <property type="entry name" value="THAP9-like_HTH"/>
</dbReference>
<reference evidence="5 6" key="1">
    <citation type="submission" date="2024-09" db="EMBL/GenBank/DDBJ databases">
        <title>A chromosome-level genome assembly of Gray's grenadier anchovy, Coilia grayii.</title>
        <authorList>
            <person name="Fu Z."/>
        </authorList>
    </citation>
    <scope>NUCLEOTIDE SEQUENCE [LARGE SCALE GENOMIC DNA]</scope>
    <source>
        <strain evidence="5">G4</strain>
        <tissue evidence="5">Muscle</tissue>
    </source>
</reference>
<dbReference type="Proteomes" id="UP001591681">
    <property type="component" value="Unassembled WGS sequence"/>
</dbReference>
<gene>
    <name evidence="5" type="ORF">ACEWY4_020563</name>
</gene>
<dbReference type="Pfam" id="PF12017">
    <property type="entry name" value="Tnp_P_element"/>
    <property type="match status" value="1"/>
</dbReference>
<sequence length="967" mass="108680">MELLRSWVNDKISVQRAIREDLHCLTNMAGAMMDEAERHHSEAMAAIREQGQQHHQQLGYLMPPAFGGVCGCGDDFYGELEQSLVSRNKNPTGAAPELAGRICLTPSAVPTIFTCTEERVEELTEETRQLQVAYSSLHEVGATEEVSVTEEVSAMDVVDVTEESYASEGMVCSFAPDHSSAIMTCICDHAYTPYATAVTRNKCDTDRLAMEHSYCTVQAYNSPRTLKRKAYAVQGQLCAARKKLRLMGQKTRRLKAKVTSLKDTVSVLQRKLLISTDCASLLEGLEDVPREIFLRLQQGKKSMFSENMKQFATTLHFYSAKAYDYVREELHLALPHPQTIRKWYSSISADPGFTVASFTALKSHVDEQKKAGKYTICSLMMDEMYIHKQTEFGGDQIHGYVNIGSGEIENVVATQALVLMVVAINGSWKIPIAYFLINSMTGAERANVIRESLVRLHAIGVQVVSLTCDGPSQNFSMIRELGAELDIMDMRPYFYHPQEQTQKIHVLLDPCHMIKLLRNVYSTAGVLTRDDGQEIKWQYIEELHKLQEKEGLRLGNKLRLAHIEWRNQKMKVHLAAQLFSSSVADALEYCEQELKRPQFSGCGATVHFLRTVDAAFDVLNSRNPLGKGHKAPLKPSTIHRARGILEEMESLLRGLKVRQKDALVHLHRTKSKTTIFGFIACCKSVISIYEDLVEQPAAPCRYLLTYKLSQDHLELFFSAIRARGGYNNNPNVRQFRGVYKRLLVRHQVRTGTGNCLLRDTTTILDSTPVAVNVARRMDVAPVETLEPGDATFSHLPDVDALSEYKEAAISYIAGFIVKKMQDKITCMSCAQALTTADVVHGFLTLKNRGGLQNPSVGIIAICQATERRFQQLLNSNEGKPPPGRGTTTAITMQVLSDCSEKNLFPELHSHMFDMCVEANHVHVLVKMASLWYSKIRLNHIARRETEKLRNGKVVRRKLTKLIHFYGE</sequence>
<evidence type="ECO:0000259" key="1">
    <source>
        <dbReference type="Pfam" id="PF12017"/>
    </source>
</evidence>
<evidence type="ECO:0000259" key="3">
    <source>
        <dbReference type="Pfam" id="PF21788"/>
    </source>
</evidence>
<evidence type="ECO:0008006" key="7">
    <source>
        <dbReference type="Google" id="ProtNLM"/>
    </source>
</evidence>
<feature type="domain" description="Transposable element P transposase-like GTP-binding insertion" evidence="3">
    <location>
        <begin position="511"/>
        <end position="632"/>
    </location>
</feature>
<evidence type="ECO:0000313" key="5">
    <source>
        <dbReference type="EMBL" id="KAL2085045.1"/>
    </source>
</evidence>
<dbReference type="AlphaFoldDB" id="A0ABD1JEP0"/>
<dbReference type="InterPro" id="IPR048365">
    <property type="entry name" value="TNP-like_RNaseH_N"/>
</dbReference>
<feature type="domain" description="Transposable element P transposase-like RNase H C-terminal" evidence="4">
    <location>
        <begin position="706"/>
        <end position="740"/>
    </location>
</feature>
<accession>A0ABD1JEP0</accession>
<comment type="caution">
    <text evidence="5">The sequence shown here is derived from an EMBL/GenBank/DDBJ whole genome shotgun (WGS) entry which is preliminary data.</text>
</comment>
<protein>
    <recommendedName>
        <fullName evidence="7">DNA transposase THAP9</fullName>
    </recommendedName>
</protein>
<evidence type="ECO:0000259" key="2">
    <source>
        <dbReference type="Pfam" id="PF21787"/>
    </source>
</evidence>
<dbReference type="PANTHER" id="PTHR47577">
    <property type="entry name" value="THAP DOMAIN-CONTAINING PROTEIN 6"/>
    <property type="match status" value="1"/>
</dbReference>
<dbReference type="Pfam" id="PF21789">
    <property type="entry name" value="TNP-like_RNaseH_C"/>
    <property type="match status" value="1"/>
</dbReference>
<dbReference type="Pfam" id="PF21788">
    <property type="entry name" value="TNP-like_GBD"/>
    <property type="match status" value="1"/>
</dbReference>
<dbReference type="PANTHER" id="PTHR47577:SF2">
    <property type="entry name" value="THAP DOMAIN CONTAINING 9"/>
    <property type="match status" value="1"/>
</dbReference>
<evidence type="ECO:0000313" key="6">
    <source>
        <dbReference type="Proteomes" id="UP001591681"/>
    </source>
</evidence>
<dbReference type="InterPro" id="IPR048367">
    <property type="entry name" value="TNP-like_RNaseH_C"/>
</dbReference>
<keyword evidence="6" id="KW-1185">Reference proteome</keyword>
<feature type="domain" description="THAP9-like helix-turn-helix" evidence="1">
    <location>
        <begin position="268"/>
        <end position="343"/>
    </location>
</feature>
<evidence type="ECO:0000259" key="4">
    <source>
        <dbReference type="Pfam" id="PF21789"/>
    </source>
</evidence>